<evidence type="ECO:0000259" key="2">
    <source>
        <dbReference type="Pfam" id="PF18810"/>
    </source>
</evidence>
<dbReference type="Pfam" id="PF18810">
    <property type="entry name" value="PBECR2"/>
    <property type="match status" value="1"/>
</dbReference>
<evidence type="ECO:0000313" key="3">
    <source>
        <dbReference type="EMBL" id="PQJ09510.1"/>
    </source>
</evidence>
<accession>A0A2S7SRH2</accession>
<dbReference type="AlphaFoldDB" id="A0A2S7SRH2"/>
<gene>
    <name evidence="3" type="ORF">CJD36_019930</name>
</gene>
<feature type="region of interest" description="Disordered" evidence="1">
    <location>
        <begin position="379"/>
        <end position="399"/>
    </location>
</feature>
<sequence length="399" mass="45708">MSGSETDFSAMCNRIAEQLYSAKINQGTIPKDMYEATAGELMDAVFNGLGKQKTFTYEDPRNLLVAHLRQNIYAYSAAKSLTEMKVFNDLMIDKDGKLKPFKQYRDDVAKAGYTFNVNHLQIDYNTALASAQVAQSFNEFGPDDYIEVRTTGAENVCPICGQLNGFTRLKSATIWATFCPPFHQQCNCKLIPGQHRNVRKHDAPLKMLREAGVKPYFQSNPAINKVVFTDDYPHMQNLKKGTPLHWDKAYNLPSLDRIYMDKLPTPVTLNTKAAANEWWTQRTGTKKGEFLVKDKLGTVIKVDNKFRNHVFEQNKEARFTHLANLDEILQDPDEIWSTKTKKGNLITTYIRYYDNFPYCVQVDDDRAFTMMRYDIMGTGKPNEKSLEQDRSGVLLHRNN</sequence>
<evidence type="ECO:0000256" key="1">
    <source>
        <dbReference type="SAM" id="MobiDB-lite"/>
    </source>
</evidence>
<feature type="domain" description="Phage-Barnase-EndoU-ColicinE5/D-RelE like nuclease 2" evidence="2">
    <location>
        <begin position="285"/>
        <end position="397"/>
    </location>
</feature>
<protein>
    <recommendedName>
        <fullName evidence="2">Phage-Barnase-EndoU-ColicinE5/D-RelE like nuclease 2 domain-containing protein</fullName>
    </recommendedName>
</protein>
<dbReference type="InterPro" id="IPR041110">
    <property type="entry name" value="PBECR2"/>
</dbReference>
<name>A0A2S7SRH2_9BACT</name>
<proteinExistence type="predicted"/>
<reference evidence="3 4" key="1">
    <citation type="submission" date="2018-01" db="EMBL/GenBank/DDBJ databases">
        <title>A novel member of the phylum Bacteroidetes isolated from glacier ice.</title>
        <authorList>
            <person name="Liu Q."/>
            <person name="Xin Y.-H."/>
        </authorList>
    </citation>
    <scope>NUCLEOTIDE SEQUENCE [LARGE SCALE GENOMIC DNA]</scope>
    <source>
        <strain evidence="3 4">RB1R16</strain>
    </source>
</reference>
<comment type="caution">
    <text evidence="3">The sequence shown here is derived from an EMBL/GenBank/DDBJ whole genome shotgun (WGS) entry which is preliminary data.</text>
</comment>
<organism evidence="3 4">
    <name type="scientific">Flavipsychrobacter stenotrophus</name>
    <dbReference type="NCBI Taxonomy" id="2077091"/>
    <lineage>
        <taxon>Bacteria</taxon>
        <taxon>Pseudomonadati</taxon>
        <taxon>Bacteroidota</taxon>
        <taxon>Chitinophagia</taxon>
        <taxon>Chitinophagales</taxon>
        <taxon>Chitinophagaceae</taxon>
        <taxon>Flavipsychrobacter</taxon>
    </lineage>
</organism>
<keyword evidence="4" id="KW-1185">Reference proteome</keyword>
<feature type="compositionally biased region" description="Basic and acidic residues" evidence="1">
    <location>
        <begin position="381"/>
        <end position="390"/>
    </location>
</feature>
<evidence type="ECO:0000313" key="4">
    <source>
        <dbReference type="Proteomes" id="UP000239872"/>
    </source>
</evidence>
<dbReference type="EMBL" id="PPSL01000006">
    <property type="protein sequence ID" value="PQJ09510.1"/>
    <property type="molecule type" value="Genomic_DNA"/>
</dbReference>
<dbReference type="Proteomes" id="UP000239872">
    <property type="component" value="Unassembled WGS sequence"/>
</dbReference>